<comment type="caution">
    <text evidence="1">The sequence shown here is derived from an EMBL/GenBank/DDBJ whole genome shotgun (WGS) entry which is preliminary data.</text>
</comment>
<dbReference type="EMBL" id="CAJNDS010000118">
    <property type="protein sequence ID" value="CAE6964849.1"/>
    <property type="molecule type" value="Genomic_DNA"/>
</dbReference>
<proteinExistence type="predicted"/>
<evidence type="ECO:0000313" key="1">
    <source>
        <dbReference type="EMBL" id="CAE6964849.1"/>
    </source>
</evidence>
<name>A0A812HZ14_9DINO</name>
<accession>A0A812HZ14</accession>
<organism evidence="1 2">
    <name type="scientific">Symbiodinium natans</name>
    <dbReference type="NCBI Taxonomy" id="878477"/>
    <lineage>
        <taxon>Eukaryota</taxon>
        <taxon>Sar</taxon>
        <taxon>Alveolata</taxon>
        <taxon>Dinophyceae</taxon>
        <taxon>Suessiales</taxon>
        <taxon>Symbiodiniaceae</taxon>
        <taxon>Symbiodinium</taxon>
    </lineage>
</organism>
<evidence type="ECO:0000313" key="2">
    <source>
        <dbReference type="Proteomes" id="UP000604046"/>
    </source>
</evidence>
<protein>
    <submittedName>
        <fullName evidence="1">Uncharacterized protein</fullName>
    </submittedName>
</protein>
<dbReference type="Proteomes" id="UP000604046">
    <property type="component" value="Unassembled WGS sequence"/>
</dbReference>
<sequence length="91" mass="10144">MGLLHQRLLAVRLLPQRRLALAVVPRPRFFSGGGIPSPDDPWNWRSFSKGPIPPIVALSLVALWMNREKSWDGGPKMHSVTCKIFGVNGPF</sequence>
<gene>
    <name evidence="1" type="ORF">SNAT2548_LOCUS2128</name>
</gene>
<keyword evidence="2" id="KW-1185">Reference proteome</keyword>
<dbReference type="AlphaFoldDB" id="A0A812HZ14"/>
<reference evidence="1" key="1">
    <citation type="submission" date="2021-02" db="EMBL/GenBank/DDBJ databases">
        <authorList>
            <person name="Dougan E. K."/>
            <person name="Rhodes N."/>
            <person name="Thang M."/>
            <person name="Chan C."/>
        </authorList>
    </citation>
    <scope>NUCLEOTIDE SEQUENCE</scope>
</reference>